<reference evidence="5 6" key="1">
    <citation type="journal article" date="2013" name="BMC Genomics">
        <title>The miniature genome of a carnivorous plant Genlisea aurea contains a low number of genes and short non-coding sequences.</title>
        <authorList>
            <person name="Leushkin E.V."/>
            <person name="Sutormin R.A."/>
            <person name="Nabieva E.R."/>
            <person name="Penin A.A."/>
            <person name="Kondrashov A.S."/>
            <person name="Logacheva M.D."/>
        </authorList>
    </citation>
    <scope>NUCLEOTIDE SEQUENCE [LARGE SCALE GENOMIC DNA]</scope>
</reference>
<gene>
    <name evidence="5" type="ORF">M569_09494</name>
</gene>
<keyword evidence="6" id="KW-1185">Reference proteome</keyword>
<dbReference type="InterPro" id="IPR013210">
    <property type="entry name" value="LRR_N_plant-typ"/>
</dbReference>
<dbReference type="OrthoDB" id="1706439at2759"/>
<feature type="signal peptide" evidence="3">
    <location>
        <begin position="1"/>
        <end position="30"/>
    </location>
</feature>
<keyword evidence="1" id="KW-0433">Leucine-rich repeat</keyword>
<dbReference type="Gene3D" id="3.80.10.10">
    <property type="entry name" value="Ribonuclease Inhibitor"/>
    <property type="match status" value="1"/>
</dbReference>
<evidence type="ECO:0000256" key="1">
    <source>
        <dbReference type="ARBA" id="ARBA00022614"/>
    </source>
</evidence>
<dbReference type="Proteomes" id="UP000015453">
    <property type="component" value="Unassembled WGS sequence"/>
</dbReference>
<dbReference type="Pfam" id="PF08263">
    <property type="entry name" value="LRRNT_2"/>
    <property type="match status" value="1"/>
</dbReference>
<protein>
    <recommendedName>
        <fullName evidence="4">Leucine-rich repeat-containing N-terminal plant-type domain-containing protein</fullName>
    </recommendedName>
</protein>
<comment type="caution">
    <text evidence="5">The sequence shown here is derived from an EMBL/GenBank/DDBJ whole genome shotgun (WGS) entry which is preliminary data.</text>
</comment>
<keyword evidence="3" id="KW-0732">Signal</keyword>
<dbReference type="AlphaFoldDB" id="S8CE95"/>
<keyword evidence="2" id="KW-0677">Repeat</keyword>
<evidence type="ECO:0000256" key="2">
    <source>
        <dbReference type="ARBA" id="ARBA00022737"/>
    </source>
</evidence>
<accession>S8CE95</accession>
<evidence type="ECO:0000259" key="4">
    <source>
        <dbReference type="Pfam" id="PF08263"/>
    </source>
</evidence>
<name>S8CE95_9LAMI</name>
<proteinExistence type="predicted"/>
<feature type="chain" id="PRO_5004549048" description="Leucine-rich repeat-containing N-terminal plant-type domain-containing protein" evidence="3">
    <location>
        <begin position="31"/>
        <end position="80"/>
    </location>
</feature>
<organism evidence="5 6">
    <name type="scientific">Genlisea aurea</name>
    <dbReference type="NCBI Taxonomy" id="192259"/>
    <lineage>
        <taxon>Eukaryota</taxon>
        <taxon>Viridiplantae</taxon>
        <taxon>Streptophyta</taxon>
        <taxon>Embryophyta</taxon>
        <taxon>Tracheophyta</taxon>
        <taxon>Spermatophyta</taxon>
        <taxon>Magnoliopsida</taxon>
        <taxon>eudicotyledons</taxon>
        <taxon>Gunneridae</taxon>
        <taxon>Pentapetalae</taxon>
        <taxon>asterids</taxon>
        <taxon>lamiids</taxon>
        <taxon>Lamiales</taxon>
        <taxon>Lentibulariaceae</taxon>
        <taxon>Genlisea</taxon>
    </lineage>
</organism>
<dbReference type="InterPro" id="IPR032675">
    <property type="entry name" value="LRR_dom_sf"/>
</dbReference>
<dbReference type="EMBL" id="AUSU01004327">
    <property type="protein sequence ID" value="EPS65284.1"/>
    <property type="molecule type" value="Genomic_DNA"/>
</dbReference>
<evidence type="ECO:0000313" key="5">
    <source>
        <dbReference type="EMBL" id="EPS65284.1"/>
    </source>
</evidence>
<feature type="domain" description="Leucine-rich repeat-containing N-terminal plant-type" evidence="4">
    <location>
        <begin position="32"/>
        <end position="71"/>
    </location>
</feature>
<evidence type="ECO:0000313" key="6">
    <source>
        <dbReference type="Proteomes" id="UP000015453"/>
    </source>
</evidence>
<evidence type="ECO:0000256" key="3">
    <source>
        <dbReference type="SAM" id="SignalP"/>
    </source>
</evidence>
<sequence length="80" mass="9035">MNSFTVKHQQWILFPLCVLLLYGLPKENEALSSDGQALVNFRNSVVNSDGVLLQWRPEDEDPCGWRGVKCDSKSKRVTGL</sequence>